<dbReference type="GO" id="GO:0000976">
    <property type="term" value="F:transcription cis-regulatory region binding"/>
    <property type="evidence" value="ECO:0007669"/>
    <property type="project" value="TreeGrafter"/>
</dbReference>
<accession>A0A0P0RKD2</accession>
<feature type="domain" description="HTH tetR-type" evidence="7">
    <location>
        <begin position="22"/>
        <end position="82"/>
    </location>
</feature>
<dbReference type="EMBL" id="CP012747">
    <property type="protein sequence ID" value="ALL69190.1"/>
    <property type="molecule type" value="Genomic_DNA"/>
</dbReference>
<dbReference type="PANTHER" id="PTHR30055">
    <property type="entry name" value="HTH-TYPE TRANSCRIPTIONAL REGULATOR RUTR"/>
    <property type="match status" value="1"/>
</dbReference>
<dbReference type="PROSITE" id="PS50977">
    <property type="entry name" value="HTH_TETR_2"/>
    <property type="match status" value="1"/>
</dbReference>
<evidence type="ECO:0000259" key="7">
    <source>
        <dbReference type="PROSITE" id="PS50977"/>
    </source>
</evidence>
<keyword evidence="2" id="KW-0805">Transcription regulation</keyword>
<dbReference type="InterPro" id="IPR036271">
    <property type="entry name" value="Tet_transcr_reg_TetR-rel_C_sf"/>
</dbReference>
<evidence type="ECO:0000256" key="5">
    <source>
        <dbReference type="PROSITE-ProRule" id="PRU00335"/>
    </source>
</evidence>
<organism evidence="8 9">
    <name type="scientific">Paraburkholderia caribensis MBA4</name>
    <dbReference type="NCBI Taxonomy" id="1323664"/>
    <lineage>
        <taxon>Bacteria</taxon>
        <taxon>Pseudomonadati</taxon>
        <taxon>Pseudomonadota</taxon>
        <taxon>Betaproteobacteria</taxon>
        <taxon>Burkholderiales</taxon>
        <taxon>Burkholderiaceae</taxon>
        <taxon>Paraburkholderia</taxon>
    </lineage>
</organism>
<dbReference type="Gene3D" id="1.10.357.10">
    <property type="entry name" value="Tetracycline Repressor, domain 2"/>
    <property type="match status" value="1"/>
</dbReference>
<dbReference type="InterPro" id="IPR023772">
    <property type="entry name" value="DNA-bd_HTH_TetR-type_CS"/>
</dbReference>
<dbReference type="InterPro" id="IPR001647">
    <property type="entry name" value="HTH_TetR"/>
</dbReference>
<protein>
    <submittedName>
        <fullName evidence="8">Transcriptional regulator, TetR family</fullName>
    </submittedName>
</protein>
<keyword evidence="4" id="KW-0804">Transcription</keyword>
<dbReference type="AlphaFoldDB" id="A0A0P0RKD2"/>
<dbReference type="Pfam" id="PF00440">
    <property type="entry name" value="TetR_N"/>
    <property type="match status" value="1"/>
</dbReference>
<feature type="region of interest" description="Disordered" evidence="6">
    <location>
        <begin position="233"/>
        <end position="267"/>
    </location>
</feature>
<dbReference type="PANTHER" id="PTHR30055:SF238">
    <property type="entry name" value="MYCOFACTOCIN BIOSYNTHESIS TRANSCRIPTIONAL REGULATOR MFTR-RELATED"/>
    <property type="match status" value="1"/>
</dbReference>
<evidence type="ECO:0000256" key="3">
    <source>
        <dbReference type="ARBA" id="ARBA00023125"/>
    </source>
</evidence>
<sequence length="267" mass="29856">MMGVARAEVPGSRRQPAGRKSQQRVKEILQAGRDVFSEKGYDRATTAEIAQRLGISEATVFSYFRGKRELCARVIGDWYDEIIEAIESGLPRDGSIRQQFAFIVRTHLRLMLVNGTGLCALVLSEGRTRQHELSEELTGLQRRYTAPLMRVLSHGQQTGQIRSDVPLRLLRSLVFGPMEHVLWDATLGNRRTDIDATADRLIDVLWSALQPPDASLSALVQFRQEVGEAARRLAEAEAAHQQNAKQAEPKHSEHSERIGHINTGEDA</sequence>
<dbReference type="SUPFAM" id="SSF46689">
    <property type="entry name" value="Homeodomain-like"/>
    <property type="match status" value="1"/>
</dbReference>
<dbReference type="InterPro" id="IPR009057">
    <property type="entry name" value="Homeodomain-like_sf"/>
</dbReference>
<feature type="region of interest" description="Disordered" evidence="6">
    <location>
        <begin position="1"/>
        <end position="23"/>
    </location>
</feature>
<dbReference type="PROSITE" id="PS01081">
    <property type="entry name" value="HTH_TETR_1"/>
    <property type="match status" value="1"/>
</dbReference>
<gene>
    <name evidence="8" type="ORF">K788_0004602</name>
</gene>
<dbReference type="RefSeq" id="WP_035996677.1">
    <property type="nucleotide sequence ID" value="NZ_CP012747.1"/>
</dbReference>
<dbReference type="Pfam" id="PF08359">
    <property type="entry name" value="TetR_C_4"/>
    <property type="match status" value="1"/>
</dbReference>
<evidence type="ECO:0000256" key="1">
    <source>
        <dbReference type="ARBA" id="ARBA00022491"/>
    </source>
</evidence>
<reference evidence="8 9" key="1">
    <citation type="journal article" date="2014" name="Genome Announc.">
        <title>Draft Genome Sequence of the Haloacid-Degrading Burkholderia caribensis Strain MBA4.</title>
        <authorList>
            <person name="Pan Y."/>
            <person name="Kong K.F."/>
            <person name="Tsang J.S."/>
        </authorList>
    </citation>
    <scope>NUCLEOTIDE SEQUENCE [LARGE SCALE GENOMIC DNA]</scope>
    <source>
        <strain evidence="8 9">MBA4</strain>
    </source>
</reference>
<dbReference type="Gene3D" id="1.10.10.60">
    <property type="entry name" value="Homeodomain-like"/>
    <property type="match status" value="1"/>
</dbReference>
<evidence type="ECO:0000313" key="9">
    <source>
        <dbReference type="Proteomes" id="UP000019146"/>
    </source>
</evidence>
<dbReference type="InterPro" id="IPR050109">
    <property type="entry name" value="HTH-type_TetR-like_transc_reg"/>
</dbReference>
<keyword evidence="3 5" id="KW-0238">DNA-binding</keyword>
<dbReference type="PRINTS" id="PR00455">
    <property type="entry name" value="HTHTETR"/>
</dbReference>
<keyword evidence="1" id="KW-0678">Repressor</keyword>
<dbReference type="KEGG" id="bcai:K788_0004602"/>
<dbReference type="SUPFAM" id="SSF48498">
    <property type="entry name" value="Tetracyclin repressor-like, C-terminal domain"/>
    <property type="match status" value="1"/>
</dbReference>
<proteinExistence type="predicted"/>
<dbReference type="InterPro" id="IPR013570">
    <property type="entry name" value="Tscrpt_reg_YsiA_C"/>
</dbReference>
<evidence type="ECO:0000313" key="8">
    <source>
        <dbReference type="EMBL" id="ALL69190.1"/>
    </source>
</evidence>
<dbReference type="GO" id="GO:0003700">
    <property type="term" value="F:DNA-binding transcription factor activity"/>
    <property type="evidence" value="ECO:0007669"/>
    <property type="project" value="TreeGrafter"/>
</dbReference>
<dbReference type="GeneID" id="69972788"/>
<feature type="DNA-binding region" description="H-T-H motif" evidence="5">
    <location>
        <begin position="45"/>
        <end position="64"/>
    </location>
</feature>
<evidence type="ECO:0000256" key="6">
    <source>
        <dbReference type="SAM" id="MobiDB-lite"/>
    </source>
</evidence>
<name>A0A0P0RKD2_9BURK</name>
<evidence type="ECO:0000256" key="2">
    <source>
        <dbReference type="ARBA" id="ARBA00023015"/>
    </source>
</evidence>
<dbReference type="Proteomes" id="UP000019146">
    <property type="component" value="Chromosome 2"/>
</dbReference>
<evidence type="ECO:0000256" key="4">
    <source>
        <dbReference type="ARBA" id="ARBA00023163"/>
    </source>
</evidence>
<feature type="compositionally biased region" description="Basic and acidic residues" evidence="6">
    <location>
        <begin position="247"/>
        <end position="259"/>
    </location>
</feature>